<reference evidence="1 2" key="1">
    <citation type="submission" date="2017-05" db="EMBL/GenBank/DDBJ databases">
        <title>De novo genome assembly of Deniococcus indicus strain DR1.</title>
        <authorList>
            <person name="Chauhan D."/>
            <person name="Yennamalli R.M."/>
            <person name="Priyadarshini R."/>
        </authorList>
    </citation>
    <scope>NUCLEOTIDE SEQUENCE [LARGE SCALE GENOMIC DNA]</scope>
    <source>
        <strain evidence="1 2">DR1</strain>
    </source>
</reference>
<sequence length="281" mass="29289">MPQSSVITIDGLTINNPSLPFAERDALIVPGVVSLYDVRNAACWTPGAPSASKNTLNNLVRASQTAAPTATIITPTTMTETTTPVRGLVLPGQTVANPVGYIDQGQPAALTGPNLKIIWLTVVSLPTNSGAAIWARAGSSNTGSNSQFLLAVANKTTQVFSWKLWNSADTAITEVVDPTAFVLGMPVQLAMSTAVSGADTVVTLYRNGVSIKTQTITGTTALFNSTRNNAIGAFTGGANGTGFATNLRYYRSLQEDLILSGRTPATVVASDWANNRAAFGL</sequence>
<gene>
    <name evidence="1" type="ORF">CBQ26_00530</name>
</gene>
<organism evidence="1 2">
    <name type="scientific">Deinococcus indicus</name>
    <dbReference type="NCBI Taxonomy" id="223556"/>
    <lineage>
        <taxon>Bacteria</taxon>
        <taxon>Thermotogati</taxon>
        <taxon>Deinococcota</taxon>
        <taxon>Deinococci</taxon>
        <taxon>Deinococcales</taxon>
        <taxon>Deinococcaceae</taxon>
        <taxon>Deinococcus</taxon>
    </lineage>
</organism>
<dbReference type="EMBL" id="NHMK01000003">
    <property type="protein sequence ID" value="OWL98978.1"/>
    <property type="molecule type" value="Genomic_DNA"/>
</dbReference>
<dbReference type="Gene3D" id="2.60.120.200">
    <property type="match status" value="1"/>
</dbReference>
<keyword evidence="2" id="KW-1185">Reference proteome</keyword>
<evidence type="ECO:0000313" key="1">
    <source>
        <dbReference type="EMBL" id="OWL98978.1"/>
    </source>
</evidence>
<protein>
    <submittedName>
        <fullName evidence="1">Uncharacterized protein</fullName>
    </submittedName>
</protein>
<dbReference type="Proteomes" id="UP000197208">
    <property type="component" value="Unassembled WGS sequence"/>
</dbReference>
<accession>A0A246BTH0</accession>
<dbReference type="RefSeq" id="WP_088246670.1">
    <property type="nucleotide sequence ID" value="NZ_NHMK01000003.1"/>
</dbReference>
<dbReference type="InterPro" id="IPR013320">
    <property type="entry name" value="ConA-like_dom_sf"/>
</dbReference>
<name>A0A246BTH0_9DEIO</name>
<proteinExistence type="predicted"/>
<comment type="caution">
    <text evidence="1">The sequence shown here is derived from an EMBL/GenBank/DDBJ whole genome shotgun (WGS) entry which is preliminary data.</text>
</comment>
<dbReference type="SUPFAM" id="SSF49899">
    <property type="entry name" value="Concanavalin A-like lectins/glucanases"/>
    <property type="match status" value="1"/>
</dbReference>
<dbReference type="AlphaFoldDB" id="A0A246BTH0"/>
<evidence type="ECO:0000313" key="2">
    <source>
        <dbReference type="Proteomes" id="UP000197208"/>
    </source>
</evidence>